<comment type="similarity">
    <text evidence="1">Belongs to the short-chain dehydrogenases/reductases (SDR) family.</text>
</comment>
<gene>
    <name evidence="3" type="ORF">QWE_00630</name>
</gene>
<proteinExistence type="inferred from homology"/>
<dbReference type="PANTHER" id="PTHR43639:SF1">
    <property type="entry name" value="SHORT-CHAIN DEHYDROGENASE_REDUCTASE FAMILY PROTEIN"/>
    <property type="match status" value="1"/>
</dbReference>
<organism evidence="3 4">
    <name type="scientific">Agrobacterium albertimagni AOL15</name>
    <dbReference type="NCBI Taxonomy" id="1156935"/>
    <lineage>
        <taxon>Bacteria</taxon>
        <taxon>Pseudomonadati</taxon>
        <taxon>Pseudomonadota</taxon>
        <taxon>Alphaproteobacteria</taxon>
        <taxon>Hyphomicrobiales</taxon>
        <taxon>Rhizobiaceae</taxon>
        <taxon>Rhizobium/Agrobacterium group</taxon>
        <taxon>Agrobacterium</taxon>
    </lineage>
</organism>
<name>K2R1D2_9HYPH</name>
<dbReference type="AlphaFoldDB" id="K2R1D2"/>
<evidence type="ECO:0000256" key="1">
    <source>
        <dbReference type="ARBA" id="ARBA00006484"/>
    </source>
</evidence>
<dbReference type="EMBL" id="ALJF01000001">
    <property type="protein sequence ID" value="EKF61662.1"/>
    <property type="molecule type" value="Genomic_DNA"/>
</dbReference>
<accession>K2R1D2</accession>
<dbReference type="Pfam" id="PF00106">
    <property type="entry name" value="adh_short"/>
    <property type="match status" value="1"/>
</dbReference>
<dbReference type="GO" id="GO:0016491">
    <property type="term" value="F:oxidoreductase activity"/>
    <property type="evidence" value="ECO:0007669"/>
    <property type="project" value="UniProtKB-KW"/>
</dbReference>
<dbReference type="Gene3D" id="3.40.50.720">
    <property type="entry name" value="NAD(P)-binding Rossmann-like Domain"/>
    <property type="match status" value="1"/>
</dbReference>
<dbReference type="InterPro" id="IPR036291">
    <property type="entry name" value="NAD(P)-bd_dom_sf"/>
</dbReference>
<dbReference type="eggNOG" id="COG1028">
    <property type="taxonomic scope" value="Bacteria"/>
</dbReference>
<dbReference type="OrthoDB" id="9803333at2"/>
<keyword evidence="4" id="KW-1185">Reference proteome</keyword>
<dbReference type="SUPFAM" id="SSF51735">
    <property type="entry name" value="NAD(P)-binding Rossmann-fold domains"/>
    <property type="match status" value="1"/>
</dbReference>
<evidence type="ECO:0000256" key="2">
    <source>
        <dbReference type="ARBA" id="ARBA00023002"/>
    </source>
</evidence>
<protein>
    <submittedName>
        <fullName evidence="3">Dehydrogenase/reductase</fullName>
    </submittedName>
</protein>
<evidence type="ECO:0000313" key="4">
    <source>
        <dbReference type="Proteomes" id="UP000007123"/>
    </source>
</evidence>
<dbReference type="InterPro" id="IPR002347">
    <property type="entry name" value="SDR_fam"/>
</dbReference>
<keyword evidence="2" id="KW-0560">Oxidoreductase</keyword>
<dbReference type="STRING" id="1156935.QWE_00630"/>
<dbReference type="PANTHER" id="PTHR43639">
    <property type="entry name" value="OXIDOREDUCTASE, SHORT-CHAIN DEHYDROGENASE/REDUCTASE FAMILY (AFU_ORTHOLOGUE AFUA_5G02870)"/>
    <property type="match status" value="1"/>
</dbReference>
<sequence>MTNRVALIIGACNGAGYSTALCLAKSGFHVIGTYESLKERPADVSREIEWLGVSAVMLKLDLSLMDLRPFAQEVSEALRQTFKADRLSHIIINTGAACDTPAAAVEIDHRCLCDMNIRLPHLLTEALSNILADAGDVILISSFANRGLSHGSASLLSTTYRKAS</sequence>
<evidence type="ECO:0000313" key="3">
    <source>
        <dbReference type="EMBL" id="EKF61662.1"/>
    </source>
</evidence>
<dbReference type="Proteomes" id="UP000007123">
    <property type="component" value="Unassembled WGS sequence"/>
</dbReference>
<comment type="caution">
    <text evidence="3">The sequence shown here is derived from an EMBL/GenBank/DDBJ whole genome shotgun (WGS) entry which is preliminary data.</text>
</comment>
<reference evidence="3 4" key="1">
    <citation type="journal article" date="2012" name="J. Bacteriol.">
        <title>Draft Genome Sequence of Agrobacterium albertimagni Strain AOL15.</title>
        <authorList>
            <person name="Trimble W.L."/>
            <person name="Phung le T."/>
            <person name="Meyer F."/>
            <person name="Gilbert J.A."/>
            <person name="Silver S."/>
        </authorList>
    </citation>
    <scope>NUCLEOTIDE SEQUENCE [LARGE SCALE GENOMIC DNA]</scope>
    <source>
        <strain evidence="3 4">AOL15</strain>
    </source>
</reference>